<reference evidence="1 2" key="1">
    <citation type="journal article" date="2022" name="New Phytol.">
        <title>Ecological generalism drives hyperdiversity of secondary metabolite gene clusters in xylarialean endophytes.</title>
        <authorList>
            <person name="Franco M.E.E."/>
            <person name="Wisecaver J.H."/>
            <person name="Arnold A.E."/>
            <person name="Ju Y.M."/>
            <person name="Slot J.C."/>
            <person name="Ahrendt S."/>
            <person name="Moore L.P."/>
            <person name="Eastman K.E."/>
            <person name="Scott K."/>
            <person name="Konkel Z."/>
            <person name="Mondo S.J."/>
            <person name="Kuo A."/>
            <person name="Hayes R.D."/>
            <person name="Haridas S."/>
            <person name="Andreopoulos B."/>
            <person name="Riley R."/>
            <person name="LaButti K."/>
            <person name="Pangilinan J."/>
            <person name="Lipzen A."/>
            <person name="Amirebrahimi M."/>
            <person name="Yan J."/>
            <person name="Adam C."/>
            <person name="Keymanesh K."/>
            <person name="Ng V."/>
            <person name="Louie K."/>
            <person name="Northen T."/>
            <person name="Drula E."/>
            <person name="Henrissat B."/>
            <person name="Hsieh H.M."/>
            <person name="Youens-Clark K."/>
            <person name="Lutzoni F."/>
            <person name="Miadlikowska J."/>
            <person name="Eastwood D.C."/>
            <person name="Hamelin R.C."/>
            <person name="Grigoriev I.V."/>
            <person name="U'Ren J.M."/>
        </authorList>
    </citation>
    <scope>NUCLEOTIDE SEQUENCE [LARGE SCALE GENOMIC DNA]</scope>
    <source>
        <strain evidence="1 2">ER1909</strain>
    </source>
</reference>
<comment type="caution">
    <text evidence="1">The sequence shown here is derived from an EMBL/GenBank/DDBJ whole genome shotgun (WGS) entry which is preliminary data.</text>
</comment>
<sequence>MLQSRAILEEFHRKLNQQEKDKLRPFYGMKWFKCPRVNCFFYHEGFTTIGERNDHVARHERPFMCIVSGCHMTTFGCVTENALKTHLFDYHGIDFLDDTEFPELEKPSSSSSKREATYNCHICPKKFTRQFNLKSHLRTHSDEKPFVCSVCDMQFTRRSDCLRHERGHGEKKLKCSGPLEDGTSWGCGAAFGRADKLAAHLRSKTGQKCIRPLVIQELHNNRDPADGLLAGDGLPTFAEFLRLCGINQPTLEIETPKELECNASVGLVGSQEGFL</sequence>
<proteinExistence type="predicted"/>
<evidence type="ECO:0000313" key="2">
    <source>
        <dbReference type="Proteomes" id="UP001497680"/>
    </source>
</evidence>
<keyword evidence="2" id="KW-1185">Reference proteome</keyword>
<dbReference type="Proteomes" id="UP001497680">
    <property type="component" value="Unassembled WGS sequence"/>
</dbReference>
<name>A0ACC0CME7_9PEZI</name>
<gene>
    <name evidence="1" type="ORF">F4821DRAFT_248697</name>
</gene>
<dbReference type="EMBL" id="MU394389">
    <property type="protein sequence ID" value="KAI6081646.1"/>
    <property type="molecule type" value="Genomic_DNA"/>
</dbReference>
<evidence type="ECO:0000313" key="1">
    <source>
        <dbReference type="EMBL" id="KAI6081646.1"/>
    </source>
</evidence>
<organism evidence="1 2">
    <name type="scientific">Hypoxylon rubiginosum</name>
    <dbReference type="NCBI Taxonomy" id="110542"/>
    <lineage>
        <taxon>Eukaryota</taxon>
        <taxon>Fungi</taxon>
        <taxon>Dikarya</taxon>
        <taxon>Ascomycota</taxon>
        <taxon>Pezizomycotina</taxon>
        <taxon>Sordariomycetes</taxon>
        <taxon>Xylariomycetidae</taxon>
        <taxon>Xylariales</taxon>
        <taxon>Hypoxylaceae</taxon>
        <taxon>Hypoxylon</taxon>
    </lineage>
</organism>
<protein>
    <submittedName>
        <fullName evidence="1">Uncharacterized protein</fullName>
    </submittedName>
</protein>
<accession>A0ACC0CME7</accession>